<keyword evidence="7" id="KW-0235">DNA replication</keyword>
<evidence type="ECO:0000256" key="1">
    <source>
        <dbReference type="ARBA" id="ARBA00004496"/>
    </source>
</evidence>
<evidence type="ECO:0000256" key="2">
    <source>
        <dbReference type="ARBA" id="ARBA00009496"/>
    </source>
</evidence>
<dbReference type="STRING" id="1027249.SAMN05216179_1674"/>
<evidence type="ECO:0000256" key="9">
    <source>
        <dbReference type="ARBA" id="ARBA00025611"/>
    </source>
</evidence>
<evidence type="ECO:0000259" key="11">
    <source>
        <dbReference type="SMART" id="SM00481"/>
    </source>
</evidence>
<dbReference type="GO" id="GO:0003676">
    <property type="term" value="F:nucleic acid binding"/>
    <property type="evidence" value="ECO:0007669"/>
    <property type="project" value="InterPro"/>
</dbReference>
<keyword evidence="13" id="KW-1185">Reference proteome</keyword>
<evidence type="ECO:0000256" key="10">
    <source>
        <dbReference type="ARBA" id="ARBA00049244"/>
    </source>
</evidence>
<reference evidence="12 13" key="1">
    <citation type="submission" date="2016-11" db="EMBL/GenBank/DDBJ databases">
        <authorList>
            <person name="Jaros S."/>
            <person name="Januszkiewicz K."/>
            <person name="Wedrychowicz H."/>
        </authorList>
    </citation>
    <scope>NUCLEOTIDE SEQUENCE [LARGE SCALE GENOMIC DNA]</scope>
    <source>
        <strain evidence="12 13">CGMCC 1.10681</strain>
    </source>
</reference>
<dbReference type="Gene3D" id="1.10.150.870">
    <property type="match status" value="1"/>
</dbReference>
<dbReference type="OrthoDB" id="9803237at2"/>
<dbReference type="InterPro" id="IPR041931">
    <property type="entry name" value="DNA_pol3_alpha_thumb_dom"/>
</dbReference>
<comment type="function">
    <text evidence="9">DNA polymerase III is a complex, multichain enzyme responsible for most of the replicative synthesis in bacteria. This DNA polymerase also exhibits 3' to 5' exonuclease activity. The alpha chain is the DNA polymerase.</text>
</comment>
<dbReference type="CDD" id="cd07431">
    <property type="entry name" value="PHP_PolIIIA"/>
    <property type="match status" value="1"/>
</dbReference>
<dbReference type="Proteomes" id="UP000184184">
    <property type="component" value="Unassembled WGS sequence"/>
</dbReference>
<dbReference type="Pfam" id="PF07733">
    <property type="entry name" value="DNA_pol3_alpha"/>
    <property type="match status" value="1"/>
</dbReference>
<dbReference type="GO" id="GO:0005737">
    <property type="term" value="C:cytoplasm"/>
    <property type="evidence" value="ECO:0007669"/>
    <property type="project" value="UniProtKB-SubCell"/>
</dbReference>
<dbReference type="PANTHER" id="PTHR32294">
    <property type="entry name" value="DNA POLYMERASE III SUBUNIT ALPHA"/>
    <property type="match status" value="1"/>
</dbReference>
<dbReference type="Pfam" id="PF02811">
    <property type="entry name" value="PHP"/>
    <property type="match status" value="1"/>
</dbReference>
<dbReference type="InterPro" id="IPR004365">
    <property type="entry name" value="NA-bd_OB_tRNA"/>
</dbReference>
<evidence type="ECO:0000256" key="3">
    <source>
        <dbReference type="ARBA" id="ARBA00012417"/>
    </source>
</evidence>
<dbReference type="GO" id="GO:0006260">
    <property type="term" value="P:DNA replication"/>
    <property type="evidence" value="ECO:0007669"/>
    <property type="project" value="UniProtKB-KW"/>
</dbReference>
<dbReference type="InterPro" id="IPR003141">
    <property type="entry name" value="Pol/His_phosphatase_N"/>
</dbReference>
<keyword evidence="5" id="KW-0808">Transferase</keyword>
<evidence type="ECO:0000256" key="7">
    <source>
        <dbReference type="ARBA" id="ARBA00022705"/>
    </source>
</evidence>
<evidence type="ECO:0000256" key="4">
    <source>
        <dbReference type="ARBA" id="ARBA00019114"/>
    </source>
</evidence>
<evidence type="ECO:0000256" key="8">
    <source>
        <dbReference type="ARBA" id="ARBA00022932"/>
    </source>
</evidence>
<feature type="domain" description="Polymerase/histidinol phosphatase N-terminal" evidence="11">
    <location>
        <begin position="5"/>
        <end position="72"/>
    </location>
</feature>
<dbReference type="GO" id="GO:0003887">
    <property type="term" value="F:DNA-directed DNA polymerase activity"/>
    <property type="evidence" value="ECO:0007669"/>
    <property type="project" value="UniProtKB-KW"/>
</dbReference>
<keyword evidence="8" id="KW-0239">DNA-directed DNA polymerase</keyword>
<dbReference type="Gene3D" id="1.10.10.1600">
    <property type="entry name" value="Bacterial DNA polymerase III alpha subunit, thumb domain"/>
    <property type="match status" value="1"/>
</dbReference>
<evidence type="ECO:0000313" key="13">
    <source>
        <dbReference type="Proteomes" id="UP000184184"/>
    </source>
</evidence>
<dbReference type="InterPro" id="IPR029460">
    <property type="entry name" value="DNAPol_HHH"/>
</dbReference>
<dbReference type="SMART" id="SM00481">
    <property type="entry name" value="POLIIIAc"/>
    <property type="match status" value="1"/>
</dbReference>
<comment type="similarity">
    <text evidence="2">Belongs to the DNA polymerase type-C family. DnaE subfamily.</text>
</comment>
<dbReference type="EC" id="2.7.7.7" evidence="3"/>
<dbReference type="InterPro" id="IPR040982">
    <property type="entry name" value="DNA_pol3_finger"/>
</dbReference>
<evidence type="ECO:0000313" key="12">
    <source>
        <dbReference type="EMBL" id="SHN05906.1"/>
    </source>
</evidence>
<dbReference type="GO" id="GO:0008408">
    <property type="term" value="F:3'-5' exonuclease activity"/>
    <property type="evidence" value="ECO:0007669"/>
    <property type="project" value="InterPro"/>
</dbReference>
<dbReference type="InterPro" id="IPR004805">
    <property type="entry name" value="DnaE2/DnaE/PolC"/>
</dbReference>
<dbReference type="Pfam" id="PF14579">
    <property type="entry name" value="HHH_6"/>
    <property type="match status" value="1"/>
</dbReference>
<organism evidence="12 13">
    <name type="scientific">Gracilibacillus kekensis</name>
    <dbReference type="NCBI Taxonomy" id="1027249"/>
    <lineage>
        <taxon>Bacteria</taxon>
        <taxon>Bacillati</taxon>
        <taxon>Bacillota</taxon>
        <taxon>Bacilli</taxon>
        <taxon>Bacillales</taxon>
        <taxon>Bacillaceae</taxon>
        <taxon>Gracilibacillus</taxon>
    </lineage>
</organism>
<dbReference type="Pfam" id="PF17657">
    <property type="entry name" value="DNA_pol3_finger"/>
    <property type="match status" value="1"/>
</dbReference>
<dbReference type="RefSeq" id="WP_073201406.1">
    <property type="nucleotide sequence ID" value="NZ_FRCZ01000003.1"/>
</dbReference>
<proteinExistence type="inferred from homology"/>
<gene>
    <name evidence="12" type="ORF">SAMN05216179_1674</name>
</gene>
<dbReference type="NCBIfam" id="NF004226">
    <property type="entry name" value="PRK05673.1"/>
    <property type="match status" value="1"/>
</dbReference>
<evidence type="ECO:0000256" key="5">
    <source>
        <dbReference type="ARBA" id="ARBA00022679"/>
    </source>
</evidence>
<dbReference type="CDD" id="cd04485">
    <property type="entry name" value="DnaE_OBF"/>
    <property type="match status" value="1"/>
</dbReference>
<name>A0A1M7NPK4_9BACI</name>
<comment type="subcellular location">
    <subcellularLocation>
        <location evidence="1">Cytoplasm</location>
    </subcellularLocation>
</comment>
<dbReference type="InterPro" id="IPR011708">
    <property type="entry name" value="DNA_pol3_alpha_NTPase_dom"/>
</dbReference>
<comment type="catalytic activity">
    <reaction evidence="10">
        <text>DNA(n) + a 2'-deoxyribonucleoside 5'-triphosphate = DNA(n+1) + diphosphate</text>
        <dbReference type="Rhea" id="RHEA:22508"/>
        <dbReference type="Rhea" id="RHEA-COMP:17339"/>
        <dbReference type="Rhea" id="RHEA-COMP:17340"/>
        <dbReference type="ChEBI" id="CHEBI:33019"/>
        <dbReference type="ChEBI" id="CHEBI:61560"/>
        <dbReference type="ChEBI" id="CHEBI:173112"/>
        <dbReference type="EC" id="2.7.7.7"/>
    </reaction>
</comment>
<dbReference type="NCBIfam" id="TIGR00594">
    <property type="entry name" value="polc"/>
    <property type="match status" value="1"/>
</dbReference>
<keyword evidence="6" id="KW-0548">Nucleotidyltransferase</keyword>
<sequence length="1095" mass="125527">MTSTAALQIRSGYSLMKSTIQIPSLIDQAKQLGYRHLALTDEGVLHGAIPFYQMCKKAGVNPIIGLVGTINLNDQAMEVIWLARNYSGYRYLLEWSTRIQHDQHLSVSDVQEADEHIITIIPADQREADHLQTLLDSISVHLLLTNLYIGVTQKMISHRSTLEQVSINKIALTDTRYLHKQDSTAYSCIRAMDQGQKWNRALDEELDGTHLLSLSELEQSFLKWPELLTEADRVAQSCHVELPLNQRLLPKYPLSHGVHADHYLEELCENLLQKKYHSVTDEITDRLHYEVDVIQSMGFSDYFLIVWDFVHYAKENNIMVGPGRGSAAGSLVAYLLGITDVDPIKYDLLFERFLNPERVTMPDIDIDFSDERRDEVIRYVVDKYGSDHVAQIVTFGTFAARSLLRELFKTLEISDNDAAYILKSLPKDSTSTIAAMLKQTPELTEYVKQSDQLKHLFKIANRLEGLPRHISTHAAGVIISDEVLSNHVATMPSQNNIKLTQYAMNDLATVGLLKMDFLGLRNLTLIEKIVKQIKYQQNTDIDLDKIPFDDAKTYQLLQRAETNGVFQLESQGMQKVLRELKPTNFEDIVAVNALYRPGPMEFIPSYIERKHHRKKVEYLHLDLEDILAKTYGVLVYQEQIMQIVNKMAGFSYGEADILRRAVSKKDKGSLLENKQKFLNGCRKNGYIKEVAEEVFDWIVRFSNYGFNRSHAVAYSVIAYQLAYLKANYPIPFFIEMLSMNIGNVEKTQIYLREAKNRNITIFPPSINNSIGKFREEKNGIRLGLNMIKGVGFQAVQAIIQARKEQRFKSLFDFCLRVSLQKINRAIIESLILAGAFDELHENRATLLASLDEALEQGELFKEFDDQLGFFEGDLALDVSYTETDPFPIMRQLMMEREVIGFFVSTHPLAQVRDQIRQFGYITIQQAANSNRKNVKIAAVIQAMKVIRTKKGETMAFVTIADETVELEGVLFPNVFRQVNHWLEEDVFVYIQGKVEDRKDKKQIIINDIQPYQLEEKQITKDSIYIKVVDDSNNPMEKLKEMATKYPGSSTVYFYKEVEQKLFKLPSDFNVDSAWNVIKELKAFFGEDNVVIKHTT</sequence>
<accession>A0A1M7NPK4</accession>
<dbReference type="SUPFAM" id="SSF160975">
    <property type="entry name" value="AF1531-like"/>
    <property type="match status" value="1"/>
</dbReference>
<dbReference type="PANTHER" id="PTHR32294:SF0">
    <property type="entry name" value="DNA POLYMERASE III SUBUNIT ALPHA"/>
    <property type="match status" value="1"/>
</dbReference>
<dbReference type="InterPro" id="IPR004013">
    <property type="entry name" value="PHP_dom"/>
</dbReference>
<dbReference type="Gene3D" id="3.20.20.140">
    <property type="entry name" value="Metal-dependent hydrolases"/>
    <property type="match status" value="1"/>
</dbReference>
<dbReference type="Pfam" id="PF01336">
    <property type="entry name" value="tRNA_anti-codon"/>
    <property type="match status" value="1"/>
</dbReference>
<dbReference type="AlphaFoldDB" id="A0A1M7NPK4"/>
<dbReference type="EMBL" id="FRCZ01000003">
    <property type="protein sequence ID" value="SHN05906.1"/>
    <property type="molecule type" value="Genomic_DNA"/>
</dbReference>
<evidence type="ECO:0000256" key="6">
    <source>
        <dbReference type="ARBA" id="ARBA00022695"/>
    </source>
</evidence>
<protein>
    <recommendedName>
        <fullName evidence="4">DNA polymerase III subunit alpha</fullName>
        <ecNumber evidence="3">2.7.7.7</ecNumber>
    </recommendedName>
</protein>